<dbReference type="Proteomes" id="UP000236333">
    <property type="component" value="Unassembled WGS sequence"/>
</dbReference>
<feature type="region of interest" description="Disordered" evidence="1">
    <location>
        <begin position="68"/>
        <end position="87"/>
    </location>
</feature>
<dbReference type="EMBL" id="PGGS01000043">
    <property type="protein sequence ID" value="PNH10931.1"/>
    <property type="molecule type" value="Genomic_DNA"/>
</dbReference>
<keyword evidence="4" id="KW-1185">Reference proteome</keyword>
<keyword evidence="3" id="KW-0418">Kinase</keyword>
<dbReference type="AlphaFoldDB" id="A0A2J8AEI3"/>
<sequence length="87" mass="9192">MLEAVTGGRRPFGSVPSERITSLVASGARPALPAGVPQPYRDLAQACWAHSPRHRPSAAQLVTALRQQLGGCDAQQPPQTGPRQQQG</sequence>
<evidence type="ECO:0000256" key="1">
    <source>
        <dbReference type="SAM" id="MobiDB-lite"/>
    </source>
</evidence>
<reference evidence="3 4" key="1">
    <citation type="journal article" date="2017" name="Mol. Biol. Evol.">
        <title>The 4-celled Tetrabaena socialis nuclear genome reveals the essential components for genetic control of cell number at the origin of multicellularity in the volvocine lineage.</title>
        <authorList>
            <person name="Featherston J."/>
            <person name="Arakaki Y."/>
            <person name="Hanschen E.R."/>
            <person name="Ferris P.J."/>
            <person name="Michod R.E."/>
            <person name="Olson B.J.S.C."/>
            <person name="Nozaki H."/>
            <person name="Durand P.M."/>
        </authorList>
    </citation>
    <scope>NUCLEOTIDE SEQUENCE [LARGE SCALE GENOMIC DNA]</scope>
    <source>
        <strain evidence="3 4">NIES-571</strain>
    </source>
</reference>
<dbReference type="InterPro" id="IPR001245">
    <property type="entry name" value="Ser-Thr/Tyr_kinase_cat_dom"/>
</dbReference>
<comment type="caution">
    <text evidence="3">The sequence shown here is derived from an EMBL/GenBank/DDBJ whole genome shotgun (WGS) entry which is preliminary data.</text>
</comment>
<protein>
    <submittedName>
        <fullName evidence="3">Putative LIM domain-containing serine/threonine-protein kinase</fullName>
    </submittedName>
</protein>
<evidence type="ECO:0000313" key="4">
    <source>
        <dbReference type="Proteomes" id="UP000236333"/>
    </source>
</evidence>
<name>A0A2J8AEI3_9CHLO</name>
<evidence type="ECO:0000259" key="2">
    <source>
        <dbReference type="Pfam" id="PF07714"/>
    </source>
</evidence>
<gene>
    <name evidence="3" type="ORF">TSOC_002309</name>
</gene>
<dbReference type="OrthoDB" id="4062651at2759"/>
<dbReference type="Pfam" id="PF07714">
    <property type="entry name" value="PK_Tyr_Ser-Thr"/>
    <property type="match status" value="1"/>
</dbReference>
<feature type="compositionally biased region" description="Low complexity" evidence="1">
    <location>
        <begin position="75"/>
        <end position="87"/>
    </location>
</feature>
<dbReference type="SUPFAM" id="SSF56112">
    <property type="entry name" value="Protein kinase-like (PK-like)"/>
    <property type="match status" value="1"/>
</dbReference>
<accession>A0A2J8AEI3</accession>
<dbReference type="InterPro" id="IPR011009">
    <property type="entry name" value="Kinase-like_dom_sf"/>
</dbReference>
<feature type="domain" description="Serine-threonine/tyrosine-protein kinase catalytic" evidence="2">
    <location>
        <begin position="1"/>
        <end position="65"/>
    </location>
</feature>
<evidence type="ECO:0000313" key="3">
    <source>
        <dbReference type="EMBL" id="PNH10931.1"/>
    </source>
</evidence>
<dbReference type="GO" id="GO:0004672">
    <property type="term" value="F:protein kinase activity"/>
    <property type="evidence" value="ECO:0007669"/>
    <property type="project" value="InterPro"/>
</dbReference>
<organism evidence="3 4">
    <name type="scientific">Tetrabaena socialis</name>
    <dbReference type="NCBI Taxonomy" id="47790"/>
    <lineage>
        <taxon>Eukaryota</taxon>
        <taxon>Viridiplantae</taxon>
        <taxon>Chlorophyta</taxon>
        <taxon>core chlorophytes</taxon>
        <taxon>Chlorophyceae</taxon>
        <taxon>CS clade</taxon>
        <taxon>Chlamydomonadales</taxon>
        <taxon>Tetrabaenaceae</taxon>
        <taxon>Tetrabaena</taxon>
    </lineage>
</organism>
<proteinExistence type="predicted"/>
<dbReference type="Gene3D" id="1.10.510.10">
    <property type="entry name" value="Transferase(Phosphotransferase) domain 1"/>
    <property type="match status" value="1"/>
</dbReference>
<keyword evidence="3" id="KW-0808">Transferase</keyword>